<evidence type="ECO:0000256" key="1">
    <source>
        <dbReference type="ARBA" id="ARBA00022452"/>
    </source>
</evidence>
<evidence type="ECO:0000313" key="7">
    <source>
        <dbReference type="EMBL" id="MFC3291382.1"/>
    </source>
</evidence>
<feature type="region of interest" description="Disordered" evidence="4">
    <location>
        <begin position="1"/>
        <end position="27"/>
    </location>
</feature>
<keyword evidence="2" id="KW-0812">Transmembrane</keyword>
<keyword evidence="1" id="KW-0472">Membrane</keyword>
<proteinExistence type="predicted"/>
<reference evidence="8" key="1">
    <citation type="journal article" date="2019" name="Int. J. Syst. Evol. Microbiol.">
        <title>The Global Catalogue of Microorganisms (GCM) 10K type strain sequencing project: providing services to taxonomists for standard genome sequencing and annotation.</title>
        <authorList>
            <consortium name="The Broad Institute Genomics Platform"/>
            <consortium name="The Broad Institute Genome Sequencing Center for Infectious Disease"/>
            <person name="Wu L."/>
            <person name="Ma J."/>
        </authorList>
    </citation>
    <scope>NUCLEOTIDE SEQUENCE [LARGE SCALE GENOMIC DNA]</scope>
    <source>
        <strain evidence="8">KCTC 12847</strain>
    </source>
</reference>
<feature type="domain" description="Polypeptide-transport-associated ShlB-type" evidence="6">
    <location>
        <begin position="35"/>
        <end position="107"/>
    </location>
</feature>
<dbReference type="RefSeq" id="WP_229804277.1">
    <property type="nucleotide sequence ID" value="NZ_BMXD01000007.1"/>
</dbReference>
<evidence type="ECO:0000313" key="8">
    <source>
        <dbReference type="Proteomes" id="UP001595640"/>
    </source>
</evidence>
<dbReference type="Gene3D" id="3.10.20.310">
    <property type="entry name" value="membrane protein fhac"/>
    <property type="match status" value="1"/>
</dbReference>
<evidence type="ECO:0000256" key="4">
    <source>
        <dbReference type="SAM" id="MobiDB-lite"/>
    </source>
</evidence>
<dbReference type="InterPro" id="IPR013686">
    <property type="entry name" value="Polypept-transport_assoc_ShlB"/>
</dbReference>
<keyword evidence="8" id="KW-1185">Reference proteome</keyword>
<evidence type="ECO:0000256" key="2">
    <source>
        <dbReference type="ARBA" id="ARBA00022692"/>
    </source>
</evidence>
<dbReference type="Gene3D" id="2.40.160.50">
    <property type="entry name" value="membrane protein fhac: a member of the omp85/tpsb transporter family"/>
    <property type="match status" value="1"/>
</dbReference>
<gene>
    <name evidence="7" type="ORF">ACFOEI_04815</name>
</gene>
<evidence type="ECO:0000256" key="3">
    <source>
        <dbReference type="ARBA" id="ARBA00023237"/>
    </source>
</evidence>
<sequence length="518" mass="56006">MGAPLHESVANESGATGSLHGEPSRSLEPTVTFGSVEFAGNTLFSDRQLAKSIDTELAAALTFAEVQSLARKVEAFYHVNGYDLARVVVPEQAFRNGTTLKLVVLEGRLGVIEIRGNSHYSDQQIMETLEAAGLERSRAFSLDDVERGLAIINRRSGVAVSSTLRPGEVQGATDIVIDVEEKPRVAGSLEANNHGSENSGRYRLVPSLSVLNATGHGDQLDILGMKSLGEGDAYFGYIGYEAPINASGTKAHVYGFTGDVAIGQEFQVLEIEGDSEGWGLGLSHDVPVSSRSIINVEAWLEGQNLEQTVLGVTTSDDQVRKVRLGASLDSADLHGRTLLALDLHQGIGERLGGMKDDALLSSRSYARADNDFTKLTFDLARLQRINSRWLVVPRLYGQYAFDSLVASEQWAIGGFNSVVGHPASVFSGDSGYTASIEGRYALLKDDDRYQLILSADHGRVYVRQPYIGQANDRDISGAGLGLRAQPWESLELRVDGGVPIGNETGDGFYWYGQASYRF</sequence>
<dbReference type="InterPro" id="IPR005565">
    <property type="entry name" value="Hemolysn_activator_HlyB_C"/>
</dbReference>
<evidence type="ECO:0000259" key="5">
    <source>
        <dbReference type="Pfam" id="PF03865"/>
    </source>
</evidence>
<feature type="domain" description="Haemolysin activator HlyB C-terminal" evidence="5">
    <location>
        <begin position="171"/>
        <end position="483"/>
    </location>
</feature>
<organism evidence="7 8">
    <name type="scientific">Modicisalibacter luteus</name>
    <dbReference type="NCBI Taxonomy" id="453962"/>
    <lineage>
        <taxon>Bacteria</taxon>
        <taxon>Pseudomonadati</taxon>
        <taxon>Pseudomonadota</taxon>
        <taxon>Gammaproteobacteria</taxon>
        <taxon>Oceanospirillales</taxon>
        <taxon>Halomonadaceae</taxon>
        <taxon>Modicisalibacter</taxon>
    </lineage>
</organism>
<evidence type="ECO:0000259" key="6">
    <source>
        <dbReference type="Pfam" id="PF08479"/>
    </source>
</evidence>
<dbReference type="PANTHER" id="PTHR34597">
    <property type="entry name" value="SLR1661 PROTEIN"/>
    <property type="match status" value="1"/>
</dbReference>
<dbReference type="EMBL" id="JBHRUH010000010">
    <property type="protein sequence ID" value="MFC3291382.1"/>
    <property type="molecule type" value="Genomic_DNA"/>
</dbReference>
<name>A0ABV7LZF4_9GAMM</name>
<protein>
    <submittedName>
        <fullName evidence="7">ShlB/FhaC/HecB family hemolysin secretion/activation protein</fullName>
    </submittedName>
</protein>
<keyword evidence="3" id="KW-0998">Cell outer membrane</keyword>
<dbReference type="PANTHER" id="PTHR34597:SF1">
    <property type="entry name" value="HEME_HEMOPEXIN TRANSPORTER PROTEIN HUXB"/>
    <property type="match status" value="1"/>
</dbReference>
<comment type="caution">
    <text evidence="7">The sequence shown here is derived from an EMBL/GenBank/DDBJ whole genome shotgun (WGS) entry which is preliminary data.</text>
</comment>
<keyword evidence="1" id="KW-1134">Transmembrane beta strand</keyword>
<dbReference type="InterPro" id="IPR051544">
    <property type="entry name" value="TPS_OM_transporter"/>
</dbReference>
<accession>A0ABV7LZF4</accession>
<dbReference type="Pfam" id="PF03865">
    <property type="entry name" value="ShlB"/>
    <property type="match status" value="1"/>
</dbReference>
<dbReference type="Pfam" id="PF08479">
    <property type="entry name" value="POTRA_2"/>
    <property type="match status" value="1"/>
</dbReference>
<dbReference type="Proteomes" id="UP001595640">
    <property type="component" value="Unassembled WGS sequence"/>
</dbReference>